<organism evidence="3 4">
    <name type="scientific">Streptomonospora litoralis</name>
    <dbReference type="NCBI Taxonomy" id="2498135"/>
    <lineage>
        <taxon>Bacteria</taxon>
        <taxon>Bacillati</taxon>
        <taxon>Actinomycetota</taxon>
        <taxon>Actinomycetes</taxon>
        <taxon>Streptosporangiales</taxon>
        <taxon>Nocardiopsidaceae</taxon>
        <taxon>Streptomonospora</taxon>
    </lineage>
</organism>
<protein>
    <submittedName>
        <fullName evidence="3">Uncharacterized protein</fullName>
    </submittedName>
</protein>
<feature type="compositionally biased region" description="Low complexity" evidence="1">
    <location>
        <begin position="143"/>
        <end position="153"/>
    </location>
</feature>
<proteinExistence type="predicted"/>
<keyword evidence="4" id="KW-1185">Reference proteome</keyword>
<evidence type="ECO:0000256" key="2">
    <source>
        <dbReference type="SAM" id="SignalP"/>
    </source>
</evidence>
<feature type="region of interest" description="Disordered" evidence="1">
    <location>
        <begin position="24"/>
        <end position="54"/>
    </location>
</feature>
<feature type="compositionally biased region" description="Low complexity" evidence="1">
    <location>
        <begin position="39"/>
        <end position="48"/>
    </location>
</feature>
<evidence type="ECO:0000256" key="1">
    <source>
        <dbReference type="SAM" id="MobiDB-lite"/>
    </source>
</evidence>
<dbReference type="RefSeq" id="WP_165498654.1">
    <property type="nucleotide sequence ID" value="NZ_CP036455.1"/>
</dbReference>
<reference evidence="3 4" key="1">
    <citation type="submission" date="2019-02" db="EMBL/GenBank/DDBJ databases">
        <authorList>
            <person name="Khodamoradi S."/>
            <person name="Hahnke R.L."/>
            <person name="Kaempfer P."/>
            <person name="Schumann P."/>
            <person name="Rohde M."/>
            <person name="Steinert M."/>
            <person name="Luzhetskyy A."/>
            <person name="Wink J."/>
            <person name="Ruckert C."/>
        </authorList>
    </citation>
    <scope>NUCLEOTIDE SEQUENCE [LARGE SCALE GENOMIC DNA]</scope>
    <source>
        <strain evidence="3 4">M2</strain>
    </source>
</reference>
<dbReference type="KEGG" id="strr:EKD16_24595"/>
<feature type="region of interest" description="Disordered" evidence="1">
    <location>
        <begin position="69"/>
        <end position="153"/>
    </location>
</feature>
<keyword evidence="2" id="KW-0732">Signal</keyword>
<dbReference type="EMBL" id="CP036455">
    <property type="protein sequence ID" value="QBI56663.1"/>
    <property type="molecule type" value="Genomic_DNA"/>
</dbReference>
<gene>
    <name evidence="3" type="ORF">EKD16_24595</name>
</gene>
<accession>A0A4P6Q7I1</accession>
<sequence precursor="true">MRRAAVIAGTTAVLAALTAACGGGAAGTPSPTAAPSPTAPTQAASISPEAQQAATQEVCAALTKAEEVRKDSDTPAEAAAAFTLETDAHTRSLEEGVDPGLHAIAEEHLGDSEAAAPAMRDWCADNTPAPSAAAEGQPPPGPATGAGPDQPSR</sequence>
<feature type="chain" id="PRO_5020430189" evidence="2">
    <location>
        <begin position="26"/>
        <end position="153"/>
    </location>
</feature>
<name>A0A4P6Q7I1_9ACTN</name>
<evidence type="ECO:0000313" key="3">
    <source>
        <dbReference type="EMBL" id="QBI56663.1"/>
    </source>
</evidence>
<dbReference type="Proteomes" id="UP000292235">
    <property type="component" value="Chromosome"/>
</dbReference>
<feature type="signal peptide" evidence="2">
    <location>
        <begin position="1"/>
        <end position="25"/>
    </location>
</feature>
<dbReference type="PROSITE" id="PS51257">
    <property type="entry name" value="PROKAR_LIPOPROTEIN"/>
    <property type="match status" value="1"/>
</dbReference>
<dbReference type="AlphaFoldDB" id="A0A4P6Q7I1"/>
<evidence type="ECO:0000313" key="4">
    <source>
        <dbReference type="Proteomes" id="UP000292235"/>
    </source>
</evidence>